<gene>
    <name evidence="3" type="ORF">PRZ48_014833</name>
</gene>
<dbReference type="InterPro" id="IPR053175">
    <property type="entry name" value="DHMBA_Reg_Transcription_Factor"/>
</dbReference>
<sequence>MPKPSTGCSLCRQRHVKCDETKPDCNRCLRLGRACPGYRDTCGIIIQDVTARVNAKYQRHKSIGRPQTRLSEMLRTIPDDRLAASVAFLFAEYVQTSSLLKRPYFEYLPQLYNASESTSALALTVTFTAALAARLYFGDHIGGVALAERGSKALRAMQAAVINPKESARDETLLAVLCLDFAEHLASRSDAAAASRAHIKGALLLVQHRPPQSFANPVSASLITGTSSIVLLSALWSNGEMRTQDALAILPDVDVRQQGPYAELHQLLSRELDSDMDWWLQSLPPEWQTLLIQPTSPSSVVAKNTTTNASTLEMTFILAQWHCTKLLALRLLYAAVISQRPHFPGQDLICEDVLSRVQSVTNNLCNLVSLIANTAPPNGTRGHRMERGLSGIVPAKSGEASDWKGGAMDAKHCCLNILRWVLSILVDEKESVPGFGADRRAVDYFTEAMRAVQKAFTV</sequence>
<evidence type="ECO:0000256" key="1">
    <source>
        <dbReference type="ARBA" id="ARBA00023242"/>
    </source>
</evidence>
<dbReference type="PROSITE" id="PS00463">
    <property type="entry name" value="ZN2_CY6_FUNGAL_1"/>
    <property type="match status" value="1"/>
</dbReference>
<dbReference type="InterPro" id="IPR036864">
    <property type="entry name" value="Zn2-C6_fun-type_DNA-bd_sf"/>
</dbReference>
<organism evidence="3 4">
    <name type="scientific">Zasmidium cellare</name>
    <name type="common">Wine cellar mold</name>
    <name type="synonym">Racodium cellare</name>
    <dbReference type="NCBI Taxonomy" id="395010"/>
    <lineage>
        <taxon>Eukaryota</taxon>
        <taxon>Fungi</taxon>
        <taxon>Dikarya</taxon>
        <taxon>Ascomycota</taxon>
        <taxon>Pezizomycotina</taxon>
        <taxon>Dothideomycetes</taxon>
        <taxon>Dothideomycetidae</taxon>
        <taxon>Mycosphaerellales</taxon>
        <taxon>Mycosphaerellaceae</taxon>
        <taxon>Zasmidium</taxon>
    </lineage>
</organism>
<reference evidence="3 4" key="1">
    <citation type="journal article" date="2023" name="G3 (Bethesda)">
        <title>A chromosome-level genome assembly of Zasmidium syzygii isolated from banana leaves.</title>
        <authorList>
            <person name="van Westerhoven A.C."/>
            <person name="Mehrabi R."/>
            <person name="Talebi R."/>
            <person name="Steentjes M.B.F."/>
            <person name="Corcolon B."/>
            <person name="Chong P.A."/>
            <person name="Kema G.H.J."/>
            <person name="Seidl M.F."/>
        </authorList>
    </citation>
    <scope>NUCLEOTIDE SEQUENCE [LARGE SCALE GENOMIC DNA]</scope>
    <source>
        <strain evidence="3 4">P124</strain>
    </source>
</reference>
<proteinExistence type="predicted"/>
<name>A0ABR0DXH8_ZASCE</name>
<dbReference type="SUPFAM" id="SSF57701">
    <property type="entry name" value="Zn2/Cys6 DNA-binding domain"/>
    <property type="match status" value="1"/>
</dbReference>
<evidence type="ECO:0000313" key="3">
    <source>
        <dbReference type="EMBL" id="KAK4493648.1"/>
    </source>
</evidence>
<dbReference type="SMART" id="SM00066">
    <property type="entry name" value="GAL4"/>
    <property type="match status" value="1"/>
</dbReference>
<accession>A0ABR0DXH8</accession>
<dbReference type="Pfam" id="PF00172">
    <property type="entry name" value="Zn_clus"/>
    <property type="match status" value="1"/>
</dbReference>
<dbReference type="PANTHER" id="PTHR38791">
    <property type="entry name" value="ZN(II)2CYS6 TRANSCRIPTION FACTOR (EUROFUNG)-RELATED-RELATED"/>
    <property type="match status" value="1"/>
</dbReference>
<keyword evidence="4" id="KW-1185">Reference proteome</keyword>
<evidence type="ECO:0000259" key="2">
    <source>
        <dbReference type="PROSITE" id="PS50048"/>
    </source>
</evidence>
<evidence type="ECO:0000313" key="4">
    <source>
        <dbReference type="Proteomes" id="UP001305779"/>
    </source>
</evidence>
<protein>
    <recommendedName>
        <fullName evidence="2">Zn(2)-C6 fungal-type domain-containing protein</fullName>
    </recommendedName>
</protein>
<comment type="caution">
    <text evidence="3">The sequence shown here is derived from an EMBL/GenBank/DDBJ whole genome shotgun (WGS) entry which is preliminary data.</text>
</comment>
<dbReference type="EMBL" id="JAXOVC010000015">
    <property type="protein sequence ID" value="KAK4493648.1"/>
    <property type="molecule type" value="Genomic_DNA"/>
</dbReference>
<dbReference type="CDD" id="cd00067">
    <property type="entry name" value="GAL4"/>
    <property type="match status" value="1"/>
</dbReference>
<dbReference type="PROSITE" id="PS50048">
    <property type="entry name" value="ZN2_CY6_FUNGAL_2"/>
    <property type="match status" value="1"/>
</dbReference>
<dbReference type="Gene3D" id="4.10.240.10">
    <property type="entry name" value="Zn(2)-C6 fungal-type DNA-binding domain"/>
    <property type="match status" value="1"/>
</dbReference>
<feature type="domain" description="Zn(2)-C6 fungal-type" evidence="2">
    <location>
        <begin position="7"/>
        <end position="35"/>
    </location>
</feature>
<dbReference type="Proteomes" id="UP001305779">
    <property type="component" value="Unassembled WGS sequence"/>
</dbReference>
<dbReference type="InterPro" id="IPR001138">
    <property type="entry name" value="Zn2Cys6_DnaBD"/>
</dbReference>
<keyword evidence="1" id="KW-0539">Nucleus</keyword>